<evidence type="ECO:0000313" key="4">
    <source>
        <dbReference type="RefSeq" id="XP_033460186.1"/>
    </source>
</evidence>
<accession>A0A6J3M531</accession>
<feature type="transmembrane region" description="Helical" evidence="2">
    <location>
        <begin position="147"/>
        <end position="169"/>
    </location>
</feature>
<evidence type="ECO:0000313" key="3">
    <source>
        <dbReference type="Proteomes" id="UP000504637"/>
    </source>
</evidence>
<dbReference type="GeneID" id="54365478"/>
<name>A0A6J3M531_9PEZI</name>
<evidence type="ECO:0000256" key="2">
    <source>
        <dbReference type="SAM" id="Phobius"/>
    </source>
</evidence>
<dbReference type="AlphaFoldDB" id="A0A6J3M531"/>
<dbReference type="RefSeq" id="XP_033460186.1">
    <property type="nucleotide sequence ID" value="XM_033607679.1"/>
</dbReference>
<feature type="region of interest" description="Disordered" evidence="1">
    <location>
        <begin position="740"/>
        <end position="774"/>
    </location>
</feature>
<feature type="compositionally biased region" description="Low complexity" evidence="1">
    <location>
        <begin position="748"/>
        <end position="774"/>
    </location>
</feature>
<organism evidence="4">
    <name type="scientific">Dissoconium aciculare CBS 342.82</name>
    <dbReference type="NCBI Taxonomy" id="1314786"/>
    <lineage>
        <taxon>Eukaryota</taxon>
        <taxon>Fungi</taxon>
        <taxon>Dikarya</taxon>
        <taxon>Ascomycota</taxon>
        <taxon>Pezizomycotina</taxon>
        <taxon>Dothideomycetes</taxon>
        <taxon>Dothideomycetidae</taxon>
        <taxon>Mycosphaerellales</taxon>
        <taxon>Dissoconiaceae</taxon>
        <taxon>Dissoconium</taxon>
    </lineage>
</organism>
<dbReference type="OrthoDB" id="5342924at2759"/>
<reference evidence="4" key="1">
    <citation type="submission" date="2020-01" db="EMBL/GenBank/DDBJ databases">
        <authorList>
            <consortium name="DOE Joint Genome Institute"/>
            <person name="Haridas S."/>
            <person name="Albert R."/>
            <person name="Binder M."/>
            <person name="Bloem J."/>
            <person name="Labutti K."/>
            <person name="Salamov A."/>
            <person name="Andreopoulos B."/>
            <person name="Baker S.E."/>
            <person name="Barry K."/>
            <person name="Bills G."/>
            <person name="Bluhm B.H."/>
            <person name="Cannon C."/>
            <person name="Castanera R."/>
            <person name="Culley D.E."/>
            <person name="Daum C."/>
            <person name="Ezra D."/>
            <person name="Gonzalez J.B."/>
            <person name="Henrissat B."/>
            <person name="Kuo A."/>
            <person name="Liang C."/>
            <person name="Lipzen A."/>
            <person name="Lutzoni F."/>
            <person name="Magnuson J."/>
            <person name="Mondo S."/>
            <person name="Nolan M."/>
            <person name="Ohm R."/>
            <person name="Pangilinan J."/>
            <person name="Park H.-J."/>
            <person name="Ramirez L."/>
            <person name="Alfaro M."/>
            <person name="Sun H."/>
            <person name="Tritt A."/>
            <person name="Yoshinaga Y."/>
            <person name="Zwiers L.-H."/>
            <person name="Turgeon B.G."/>
            <person name="Goodwin S.B."/>
            <person name="Spatafora J.W."/>
            <person name="Crous P.W."/>
            <person name="Grigoriev I.V."/>
        </authorList>
    </citation>
    <scope>NUCLEOTIDE SEQUENCE</scope>
    <source>
        <strain evidence="4">CBS 342.82</strain>
    </source>
</reference>
<reference evidence="4" key="3">
    <citation type="submission" date="2025-08" db="UniProtKB">
        <authorList>
            <consortium name="RefSeq"/>
        </authorList>
    </citation>
    <scope>IDENTIFICATION</scope>
    <source>
        <strain evidence="4">CBS 342.82</strain>
    </source>
</reference>
<evidence type="ECO:0000256" key="1">
    <source>
        <dbReference type="SAM" id="MobiDB-lite"/>
    </source>
</evidence>
<gene>
    <name evidence="4" type="ORF">K489DRAFT_410210</name>
</gene>
<proteinExistence type="predicted"/>
<keyword evidence="2" id="KW-0472">Membrane</keyword>
<protein>
    <submittedName>
        <fullName evidence="4">Uncharacterized protein</fullName>
    </submittedName>
</protein>
<dbReference type="Proteomes" id="UP000504637">
    <property type="component" value="Unplaced"/>
</dbReference>
<keyword evidence="3" id="KW-1185">Reference proteome</keyword>
<feature type="transmembrane region" description="Helical" evidence="2">
    <location>
        <begin position="634"/>
        <end position="653"/>
    </location>
</feature>
<sequence length="794" mass="88065">MFWVNFSQVFIGDGYSESELLNAAIPILFQVGAKLQEILCVASLATIILQVIHYDILSRDGVPFGLLTSHFWFSMGPHTLFHPEFFIPASSLISTIYNDLRTMLEEMVSFCRTKWPPSMPWIYALIKDIYSRNWIATLWQQFLRIRLVLLILIFAILAVVVGPSTALILTPRTLSFAAGGTDYFIPLTPDQLWPSVVDTSMEHPICALPNATLYPICPCSGYSSIRRHLPLALKADNSVPGWSYPIQGPTDILPSMLSTNWEAKTSQPMAYSALMLELLATDWFVATKDVAATGGRRTLTYESNYQYASQSEFTSTDIFPTSAVCCSEAQDIAQEDDSVYFRVKKGDRLYGCGPFNNTQPAKISHLQRTRSSHLRLQWIPLDSDVFGAVTAGAVLELPWSASSDTRAVLACAITSAWVPGTVSRLQSNNHSWVADGSPASRLLLKTNLAASDSSAKDFARFVNVSVEWLQALAPIAPDVPAAEDGWRPSTLENVFAMAGLTTLMRDLRQALQSATDLPRNMTDAQLYNSDLYHTMERELLLEQTLSRAITDGLSRRLVWQAYNMTGPLRLWSPHPIDRLISNPDRSYGRQLLDPHSTFNAVNLSGPQSVPDQIVNHIDVTVEGLGWRWEFPADYFQFSIAIIYLWFSLWYIVLTVACRETSSSWDTISEMVLLAWNSASAPRMHGTSGGIKYFRTFDVIVKVEATTVHSTGTAEHDCQEAHLLIHEPGGSICATVEEHVDTSMHPTDSETSSTNSSPTSTATTTGAAGLQSASTKHVIIRRGPYEKVVVGEKYC</sequence>
<reference evidence="4" key="2">
    <citation type="submission" date="2020-04" db="EMBL/GenBank/DDBJ databases">
        <authorList>
            <consortium name="NCBI Genome Project"/>
        </authorList>
    </citation>
    <scope>NUCLEOTIDE SEQUENCE</scope>
    <source>
        <strain evidence="4">CBS 342.82</strain>
    </source>
</reference>
<keyword evidence="2" id="KW-1133">Transmembrane helix</keyword>
<keyword evidence="2" id="KW-0812">Transmembrane</keyword>